<dbReference type="Pfam" id="PF13912">
    <property type="entry name" value="zf-C2H2_6"/>
    <property type="match status" value="2"/>
</dbReference>
<feature type="domain" description="C2H2-type" evidence="8">
    <location>
        <begin position="105"/>
        <end position="130"/>
    </location>
</feature>
<evidence type="ECO:0000256" key="6">
    <source>
        <dbReference type="ARBA" id="ARBA00023242"/>
    </source>
</evidence>
<dbReference type="EMBL" id="JRES01000091">
    <property type="protein sequence ID" value="KNC34210.1"/>
    <property type="molecule type" value="Genomic_DNA"/>
</dbReference>
<evidence type="ECO:0000256" key="2">
    <source>
        <dbReference type="ARBA" id="ARBA00022723"/>
    </source>
</evidence>
<keyword evidence="10" id="KW-1185">Reference proteome</keyword>
<keyword evidence="3" id="KW-0677">Repeat</keyword>
<dbReference type="PROSITE" id="PS00028">
    <property type="entry name" value="ZINC_FINGER_C2H2_1"/>
    <property type="match status" value="3"/>
</dbReference>
<dbReference type="InterPro" id="IPR050888">
    <property type="entry name" value="ZnF_C2H2-type_TF"/>
</dbReference>
<organism evidence="9 10">
    <name type="scientific">Lucilia cuprina</name>
    <name type="common">Green bottle fly</name>
    <name type="synonym">Australian sheep blowfly</name>
    <dbReference type="NCBI Taxonomy" id="7375"/>
    <lineage>
        <taxon>Eukaryota</taxon>
        <taxon>Metazoa</taxon>
        <taxon>Ecdysozoa</taxon>
        <taxon>Arthropoda</taxon>
        <taxon>Hexapoda</taxon>
        <taxon>Insecta</taxon>
        <taxon>Pterygota</taxon>
        <taxon>Neoptera</taxon>
        <taxon>Endopterygota</taxon>
        <taxon>Diptera</taxon>
        <taxon>Brachycera</taxon>
        <taxon>Muscomorpha</taxon>
        <taxon>Oestroidea</taxon>
        <taxon>Calliphoridae</taxon>
        <taxon>Luciliinae</taxon>
        <taxon>Lucilia</taxon>
    </lineage>
</organism>
<accession>A0A0L0CPD8</accession>
<gene>
    <name evidence="9" type="ORF">FF38_10098</name>
</gene>
<evidence type="ECO:0000256" key="3">
    <source>
        <dbReference type="ARBA" id="ARBA00022737"/>
    </source>
</evidence>
<name>A0A0L0CPD8_LUCCU</name>
<evidence type="ECO:0000313" key="9">
    <source>
        <dbReference type="EMBL" id="KNC34210.1"/>
    </source>
</evidence>
<protein>
    <recommendedName>
        <fullName evidence="8">C2H2-type domain-containing protein</fullName>
    </recommendedName>
</protein>
<keyword evidence="2" id="KW-0479">Metal-binding</keyword>
<dbReference type="SMART" id="SM00355">
    <property type="entry name" value="ZnF_C2H2"/>
    <property type="match status" value="9"/>
</dbReference>
<proteinExistence type="predicted"/>
<dbReference type="AlphaFoldDB" id="A0A0L0CPD8"/>
<evidence type="ECO:0000256" key="4">
    <source>
        <dbReference type="ARBA" id="ARBA00022771"/>
    </source>
</evidence>
<dbReference type="PANTHER" id="PTHR24406">
    <property type="entry name" value="TRANSCRIPTIONAL REPRESSOR CTCFL-RELATED"/>
    <property type="match status" value="1"/>
</dbReference>
<keyword evidence="4 7" id="KW-0863">Zinc-finger</keyword>
<evidence type="ECO:0000313" key="10">
    <source>
        <dbReference type="Proteomes" id="UP000037069"/>
    </source>
</evidence>
<keyword evidence="6" id="KW-0539">Nucleus</keyword>
<evidence type="ECO:0000256" key="5">
    <source>
        <dbReference type="ARBA" id="ARBA00022833"/>
    </source>
</evidence>
<dbReference type="GO" id="GO:0005634">
    <property type="term" value="C:nucleus"/>
    <property type="evidence" value="ECO:0007669"/>
    <property type="project" value="UniProtKB-SubCell"/>
</dbReference>
<sequence length="616" mass="72411">MPSTQPSMENAVSFNRECNNPRLEEHMRFICPECGKENNTQQEWRKHLNIQHSYATKTVEDFDFKEIDDKYHECQICMKWVANAHQAIALLQYHRFLHLPYARTYRCKHCPGSFTRKKALCEHLFRFHNGLIAKLDNERKLQELKRTNDEQSPQHNSEFYMKFVCPLCGKTFNRFNIWQQHIDAAHSGTSVDLRLFRIQSTKNYYCAQCCQTLYDAPSKAQLQRHSFTHLPHPLYFQCVYCKIGKSYKSEVLLHVIKSHAEEYEKYKEYIRKPVEWGGQASKDVIKELDLILGTQPAKQTDILQKAIQDSFINLEEEIDKDLKYQHEVALDQSLKELDDILNSEIDPNLQLRTNASVSENEIDEEELEVICNEMFEEIIEQPINPVTESLTKPNRKRLKLDLTAPENGLKLNDSLQKEMQKYINYLCPECGNEFESQSVWRSHVFEQHNLANAVDTKFRAFNAQKTAYICLVCYQIQRTAKHSELRRHHFQHMPYQAYLKCTICTKTKSSKPKMLQHLQFSHLKDIQKTTNAMATSTKTMVKNLRCLDCDKLYAHQTRFETHCRQCPQRLQPLAVGQYDIEKNMKLLEHLQNASRRIGKLLEEEGIDVASMKLPYK</sequence>
<dbReference type="GO" id="GO:0008270">
    <property type="term" value="F:zinc ion binding"/>
    <property type="evidence" value="ECO:0007669"/>
    <property type="project" value="UniProtKB-KW"/>
</dbReference>
<feature type="domain" description="C2H2-type" evidence="8">
    <location>
        <begin position="163"/>
        <end position="191"/>
    </location>
</feature>
<evidence type="ECO:0000259" key="8">
    <source>
        <dbReference type="PROSITE" id="PS50157"/>
    </source>
</evidence>
<dbReference type="Proteomes" id="UP000037069">
    <property type="component" value="Unassembled WGS sequence"/>
</dbReference>
<dbReference type="Gene3D" id="3.30.160.60">
    <property type="entry name" value="Classic Zinc Finger"/>
    <property type="match status" value="2"/>
</dbReference>
<comment type="caution">
    <text evidence="9">The sequence shown here is derived from an EMBL/GenBank/DDBJ whole genome shotgun (WGS) entry which is preliminary data.</text>
</comment>
<evidence type="ECO:0000256" key="7">
    <source>
        <dbReference type="PROSITE-ProRule" id="PRU00042"/>
    </source>
</evidence>
<comment type="subcellular location">
    <subcellularLocation>
        <location evidence="1">Nucleus</location>
    </subcellularLocation>
</comment>
<feature type="domain" description="C2H2-type" evidence="8">
    <location>
        <begin position="425"/>
        <end position="453"/>
    </location>
</feature>
<dbReference type="InterPro" id="IPR013087">
    <property type="entry name" value="Znf_C2H2_type"/>
</dbReference>
<keyword evidence="5" id="KW-0862">Zinc</keyword>
<dbReference type="OMA" id="HRETYRC"/>
<dbReference type="PROSITE" id="PS50157">
    <property type="entry name" value="ZINC_FINGER_C2H2_2"/>
    <property type="match status" value="3"/>
</dbReference>
<dbReference type="OrthoDB" id="6778897at2759"/>
<evidence type="ECO:0000256" key="1">
    <source>
        <dbReference type="ARBA" id="ARBA00004123"/>
    </source>
</evidence>
<reference evidence="9 10" key="1">
    <citation type="journal article" date="2015" name="Nat. Commun.">
        <title>Lucilia cuprina genome unlocks parasitic fly biology to underpin future interventions.</title>
        <authorList>
            <person name="Anstead C.A."/>
            <person name="Korhonen P.K."/>
            <person name="Young N.D."/>
            <person name="Hall R.S."/>
            <person name="Jex A.R."/>
            <person name="Murali S.C."/>
            <person name="Hughes D.S."/>
            <person name="Lee S.F."/>
            <person name="Perry T."/>
            <person name="Stroehlein A.J."/>
            <person name="Ansell B.R."/>
            <person name="Breugelmans B."/>
            <person name="Hofmann A."/>
            <person name="Qu J."/>
            <person name="Dugan S."/>
            <person name="Lee S.L."/>
            <person name="Chao H."/>
            <person name="Dinh H."/>
            <person name="Han Y."/>
            <person name="Doddapaneni H.V."/>
            <person name="Worley K.C."/>
            <person name="Muzny D.M."/>
            <person name="Ioannidis P."/>
            <person name="Waterhouse R.M."/>
            <person name="Zdobnov E.M."/>
            <person name="James P.J."/>
            <person name="Bagnall N.H."/>
            <person name="Kotze A.C."/>
            <person name="Gibbs R.A."/>
            <person name="Richards S."/>
            <person name="Batterham P."/>
            <person name="Gasser R.B."/>
        </authorList>
    </citation>
    <scope>NUCLEOTIDE SEQUENCE [LARGE SCALE GENOMIC DNA]</scope>
    <source>
        <strain evidence="9 10">LS</strain>
        <tissue evidence="9">Full body</tissue>
    </source>
</reference>